<name>A0A1R3I425_COCAP</name>
<accession>A0A1R3I425</accession>
<feature type="transmembrane region" description="Helical" evidence="1">
    <location>
        <begin position="12"/>
        <end position="34"/>
    </location>
</feature>
<evidence type="ECO:0000313" key="2">
    <source>
        <dbReference type="EMBL" id="OMO77355.1"/>
    </source>
</evidence>
<keyword evidence="3" id="KW-1185">Reference proteome</keyword>
<evidence type="ECO:0000313" key="3">
    <source>
        <dbReference type="Proteomes" id="UP000188268"/>
    </source>
</evidence>
<keyword evidence="1" id="KW-0812">Transmembrane</keyword>
<keyword evidence="1" id="KW-1133">Transmembrane helix</keyword>
<dbReference type="Gramene" id="OMO77355">
    <property type="protein sequence ID" value="OMO77355"/>
    <property type="gene ID" value="CCACVL1_15055"/>
</dbReference>
<protein>
    <submittedName>
        <fullName evidence="2">Uncharacterized protein</fullName>
    </submittedName>
</protein>
<dbReference type="AlphaFoldDB" id="A0A1R3I425"/>
<organism evidence="2 3">
    <name type="scientific">Corchorus capsularis</name>
    <name type="common">Jute</name>
    <dbReference type="NCBI Taxonomy" id="210143"/>
    <lineage>
        <taxon>Eukaryota</taxon>
        <taxon>Viridiplantae</taxon>
        <taxon>Streptophyta</taxon>
        <taxon>Embryophyta</taxon>
        <taxon>Tracheophyta</taxon>
        <taxon>Spermatophyta</taxon>
        <taxon>Magnoliopsida</taxon>
        <taxon>eudicotyledons</taxon>
        <taxon>Gunneridae</taxon>
        <taxon>Pentapetalae</taxon>
        <taxon>rosids</taxon>
        <taxon>malvids</taxon>
        <taxon>Malvales</taxon>
        <taxon>Malvaceae</taxon>
        <taxon>Grewioideae</taxon>
        <taxon>Apeibeae</taxon>
        <taxon>Corchorus</taxon>
    </lineage>
</organism>
<dbReference type="EMBL" id="AWWV01010754">
    <property type="protein sequence ID" value="OMO77355.1"/>
    <property type="molecule type" value="Genomic_DNA"/>
</dbReference>
<sequence>VVLRRRGAGSFCNVFVPRLIVGAVPLLQLLVLPFPPTLVNLNL</sequence>
<feature type="non-terminal residue" evidence="2">
    <location>
        <position position="1"/>
    </location>
</feature>
<dbReference type="Proteomes" id="UP000188268">
    <property type="component" value="Unassembled WGS sequence"/>
</dbReference>
<evidence type="ECO:0000256" key="1">
    <source>
        <dbReference type="SAM" id="Phobius"/>
    </source>
</evidence>
<gene>
    <name evidence="2" type="ORF">CCACVL1_15055</name>
</gene>
<reference evidence="2 3" key="1">
    <citation type="submission" date="2013-09" db="EMBL/GenBank/DDBJ databases">
        <title>Corchorus capsularis genome sequencing.</title>
        <authorList>
            <person name="Alam M."/>
            <person name="Haque M.S."/>
            <person name="Islam M.S."/>
            <person name="Emdad E.M."/>
            <person name="Islam M.M."/>
            <person name="Ahmed B."/>
            <person name="Halim A."/>
            <person name="Hossen Q.M.M."/>
            <person name="Hossain M.Z."/>
            <person name="Ahmed R."/>
            <person name="Khan M.M."/>
            <person name="Islam R."/>
            <person name="Rashid M.M."/>
            <person name="Khan S.A."/>
            <person name="Rahman M.S."/>
            <person name="Alam M."/>
        </authorList>
    </citation>
    <scope>NUCLEOTIDE SEQUENCE [LARGE SCALE GENOMIC DNA]</scope>
    <source>
        <strain evidence="3">cv. CVL-1</strain>
        <tissue evidence="2">Whole seedling</tissue>
    </source>
</reference>
<proteinExistence type="predicted"/>
<keyword evidence="1" id="KW-0472">Membrane</keyword>
<comment type="caution">
    <text evidence="2">The sequence shown here is derived from an EMBL/GenBank/DDBJ whole genome shotgun (WGS) entry which is preliminary data.</text>
</comment>